<dbReference type="PANTHER" id="PTHR11439:SF465">
    <property type="entry name" value="REVERSE TRANSCRIPTASE TY1_COPIA-TYPE DOMAIN-CONTAINING PROTEIN"/>
    <property type="match status" value="1"/>
</dbReference>
<reference evidence="2" key="2">
    <citation type="journal article" date="2024" name="Plant">
        <title>Genomic evolution and insights into agronomic trait innovations of Sesamum species.</title>
        <authorList>
            <person name="Miao H."/>
            <person name="Wang L."/>
            <person name="Qu L."/>
            <person name="Liu H."/>
            <person name="Sun Y."/>
            <person name="Le M."/>
            <person name="Wang Q."/>
            <person name="Wei S."/>
            <person name="Zheng Y."/>
            <person name="Lin W."/>
            <person name="Duan Y."/>
            <person name="Cao H."/>
            <person name="Xiong S."/>
            <person name="Wang X."/>
            <person name="Wei L."/>
            <person name="Li C."/>
            <person name="Ma Q."/>
            <person name="Ju M."/>
            <person name="Zhao R."/>
            <person name="Li G."/>
            <person name="Mu C."/>
            <person name="Tian Q."/>
            <person name="Mei H."/>
            <person name="Zhang T."/>
            <person name="Gao T."/>
            <person name="Zhang H."/>
        </authorList>
    </citation>
    <scope>NUCLEOTIDE SEQUENCE</scope>
    <source>
        <strain evidence="2">G02</strain>
    </source>
</reference>
<name>A0AAW2VLC9_SESRA</name>
<organism evidence="2">
    <name type="scientific">Sesamum radiatum</name>
    <name type="common">Black benniseed</name>
    <dbReference type="NCBI Taxonomy" id="300843"/>
    <lineage>
        <taxon>Eukaryota</taxon>
        <taxon>Viridiplantae</taxon>
        <taxon>Streptophyta</taxon>
        <taxon>Embryophyta</taxon>
        <taxon>Tracheophyta</taxon>
        <taxon>Spermatophyta</taxon>
        <taxon>Magnoliopsida</taxon>
        <taxon>eudicotyledons</taxon>
        <taxon>Gunneridae</taxon>
        <taxon>Pentapetalae</taxon>
        <taxon>asterids</taxon>
        <taxon>lamiids</taxon>
        <taxon>Lamiales</taxon>
        <taxon>Pedaliaceae</taxon>
        <taxon>Sesamum</taxon>
    </lineage>
</organism>
<dbReference type="Pfam" id="PF07727">
    <property type="entry name" value="RVT_2"/>
    <property type="match status" value="1"/>
</dbReference>
<dbReference type="PANTHER" id="PTHR11439">
    <property type="entry name" value="GAG-POL-RELATED RETROTRANSPOSON"/>
    <property type="match status" value="1"/>
</dbReference>
<dbReference type="AlphaFoldDB" id="A0AAW2VLC9"/>
<dbReference type="EMBL" id="JACGWJ010000003">
    <property type="protein sequence ID" value="KAL0430287.1"/>
    <property type="molecule type" value="Genomic_DNA"/>
</dbReference>
<reference evidence="2" key="1">
    <citation type="submission" date="2020-06" db="EMBL/GenBank/DDBJ databases">
        <authorList>
            <person name="Li T."/>
            <person name="Hu X."/>
            <person name="Zhang T."/>
            <person name="Song X."/>
            <person name="Zhang H."/>
            <person name="Dai N."/>
            <person name="Sheng W."/>
            <person name="Hou X."/>
            <person name="Wei L."/>
        </authorList>
    </citation>
    <scope>NUCLEOTIDE SEQUENCE</scope>
    <source>
        <strain evidence="2">G02</strain>
        <tissue evidence="2">Leaf</tissue>
    </source>
</reference>
<evidence type="ECO:0000313" key="2">
    <source>
        <dbReference type="EMBL" id="KAL0430287.1"/>
    </source>
</evidence>
<gene>
    <name evidence="2" type="ORF">Sradi_0654700</name>
</gene>
<sequence>MGTSMKRFIWIPLRGMLRRRLKQASRQWNTELTTKLLDFGFRQSSHDHCLFLKTEGSDFLALLVYVDDILLTGTSHPLPERVKNYLVKLFTIKDLGHAKYFLELELSRFQHGLHVSQSKFLHDILTDSGMLDCKTVSTPLPSGLHLSLDSGSLLPHPDHYRRLVGRLFYLGFTRPDISFAVQQLSQFLQHPRSTHWDAAMNVLLYLKGSPSLGLFFPSTSSLQLSAYSDASWASCHDSRCSVTGYCVFLGTSLVS</sequence>
<comment type="caution">
    <text evidence="2">The sequence shown here is derived from an EMBL/GenBank/DDBJ whole genome shotgun (WGS) entry which is preliminary data.</text>
</comment>
<accession>A0AAW2VLC9</accession>
<evidence type="ECO:0000259" key="1">
    <source>
        <dbReference type="Pfam" id="PF07727"/>
    </source>
</evidence>
<feature type="domain" description="Reverse transcriptase Ty1/copia-type" evidence="1">
    <location>
        <begin position="21"/>
        <end position="140"/>
    </location>
</feature>
<dbReference type="SUPFAM" id="SSF56672">
    <property type="entry name" value="DNA/RNA polymerases"/>
    <property type="match status" value="1"/>
</dbReference>
<proteinExistence type="predicted"/>
<dbReference type="InterPro" id="IPR043502">
    <property type="entry name" value="DNA/RNA_pol_sf"/>
</dbReference>
<dbReference type="InterPro" id="IPR013103">
    <property type="entry name" value="RVT_2"/>
</dbReference>
<protein>
    <submittedName>
        <fullName evidence="2">Retrovirus-related Pol polyprotein from transposon RE2</fullName>
    </submittedName>
</protein>